<accession>D8UB25</accession>
<dbReference type="GeneID" id="9614826"/>
<dbReference type="EMBL" id="GL378376">
    <property type="protein sequence ID" value="EFJ43036.1"/>
    <property type="molecule type" value="Genomic_DNA"/>
</dbReference>
<protein>
    <submittedName>
        <fullName evidence="1">Uncharacterized protein</fullName>
    </submittedName>
</protein>
<proteinExistence type="predicted"/>
<dbReference type="Proteomes" id="UP000001058">
    <property type="component" value="Unassembled WGS sequence"/>
</dbReference>
<dbReference type="InParanoid" id="D8UB25"/>
<sequence>MARHLGFTTIWCSNFKTPLPPSRLFSYASVYASALDFFLPRRGLSTLRFRKASRPISARHMRAPCTSRRRKAYAAVPVSGSSCGRSSGCVLGDLTATRRCMFQDLTFWSM</sequence>
<evidence type="ECO:0000313" key="1">
    <source>
        <dbReference type="EMBL" id="EFJ43036.1"/>
    </source>
</evidence>
<organism evidence="2">
    <name type="scientific">Volvox carteri f. nagariensis</name>
    <dbReference type="NCBI Taxonomy" id="3068"/>
    <lineage>
        <taxon>Eukaryota</taxon>
        <taxon>Viridiplantae</taxon>
        <taxon>Chlorophyta</taxon>
        <taxon>core chlorophytes</taxon>
        <taxon>Chlorophyceae</taxon>
        <taxon>CS clade</taxon>
        <taxon>Chlamydomonadales</taxon>
        <taxon>Volvocaceae</taxon>
        <taxon>Volvox</taxon>
    </lineage>
</organism>
<reference evidence="1 2" key="1">
    <citation type="journal article" date="2010" name="Science">
        <title>Genomic analysis of organismal complexity in the multicellular green alga Volvox carteri.</title>
        <authorList>
            <person name="Prochnik S.E."/>
            <person name="Umen J."/>
            <person name="Nedelcu A.M."/>
            <person name="Hallmann A."/>
            <person name="Miller S.M."/>
            <person name="Nishii I."/>
            <person name="Ferris P."/>
            <person name="Kuo A."/>
            <person name="Mitros T."/>
            <person name="Fritz-Laylin L.K."/>
            <person name="Hellsten U."/>
            <person name="Chapman J."/>
            <person name="Simakov O."/>
            <person name="Rensing S.A."/>
            <person name="Terry A."/>
            <person name="Pangilinan J."/>
            <person name="Kapitonov V."/>
            <person name="Jurka J."/>
            <person name="Salamov A."/>
            <person name="Shapiro H."/>
            <person name="Schmutz J."/>
            <person name="Grimwood J."/>
            <person name="Lindquist E."/>
            <person name="Lucas S."/>
            <person name="Grigoriev I.V."/>
            <person name="Schmitt R."/>
            <person name="Kirk D."/>
            <person name="Rokhsar D.S."/>
        </authorList>
    </citation>
    <scope>NUCLEOTIDE SEQUENCE [LARGE SCALE GENOMIC DNA]</scope>
    <source>
        <strain evidence="2">f. Nagariensis / Eve</strain>
    </source>
</reference>
<dbReference type="RefSeq" id="XP_002955835.1">
    <property type="nucleotide sequence ID" value="XM_002955789.1"/>
</dbReference>
<dbReference type="AlphaFoldDB" id="D8UB25"/>
<evidence type="ECO:0000313" key="2">
    <source>
        <dbReference type="Proteomes" id="UP000001058"/>
    </source>
</evidence>
<name>D8UB25_VOLCA</name>
<gene>
    <name evidence="1" type="ORF">VOLCADRAFT_96791</name>
</gene>
<keyword evidence="2" id="KW-1185">Reference proteome</keyword>
<dbReference type="KEGG" id="vcn:VOLCADRAFT_96791"/>